<dbReference type="Gene3D" id="3.10.580.10">
    <property type="entry name" value="CBS-domain"/>
    <property type="match status" value="2"/>
</dbReference>
<evidence type="ECO:0000256" key="1">
    <source>
        <dbReference type="ARBA" id="ARBA00006750"/>
    </source>
</evidence>
<name>A0A6I9RS92_ELAGV</name>
<feature type="domain" description="CBS" evidence="5">
    <location>
        <begin position="289"/>
        <end position="349"/>
    </location>
</feature>
<evidence type="ECO:0000313" key="7">
    <source>
        <dbReference type="RefSeq" id="XP_010931610.1"/>
    </source>
</evidence>
<dbReference type="InterPro" id="IPR032640">
    <property type="entry name" value="AMPK1_CBM"/>
</dbReference>
<dbReference type="Pfam" id="PF16561">
    <property type="entry name" value="AMPK1_CBM"/>
    <property type="match status" value="1"/>
</dbReference>
<dbReference type="InterPro" id="IPR046342">
    <property type="entry name" value="CBS_dom_sf"/>
</dbReference>
<dbReference type="GO" id="GO:0009507">
    <property type="term" value="C:chloroplast"/>
    <property type="evidence" value="ECO:0007669"/>
    <property type="project" value="UniProtKB-ARBA"/>
</dbReference>
<keyword evidence="3 4" id="KW-0129">CBS domain</keyword>
<protein>
    <submittedName>
        <fullName evidence="7">Sucrose nonfermenting 4-like protein isoform X6</fullName>
    </submittedName>
</protein>
<evidence type="ECO:0000313" key="6">
    <source>
        <dbReference type="Proteomes" id="UP000504607"/>
    </source>
</evidence>
<dbReference type="SMART" id="SM00116">
    <property type="entry name" value="CBS"/>
    <property type="match status" value="2"/>
</dbReference>
<dbReference type="FunFam" id="2.60.40.10:FF:001860">
    <property type="entry name" value="Sucrose nonfermenting 4-like protein"/>
    <property type="match status" value="1"/>
</dbReference>
<reference evidence="7" key="1">
    <citation type="submission" date="2025-08" db="UniProtKB">
        <authorList>
            <consortium name="RefSeq"/>
        </authorList>
    </citation>
    <scope>IDENTIFICATION</scope>
</reference>
<dbReference type="CDD" id="cd02859">
    <property type="entry name" value="E_set_AMPKbeta_like_N"/>
    <property type="match status" value="1"/>
</dbReference>
<dbReference type="InterPro" id="IPR013783">
    <property type="entry name" value="Ig-like_fold"/>
</dbReference>
<evidence type="ECO:0000256" key="3">
    <source>
        <dbReference type="ARBA" id="ARBA00023122"/>
    </source>
</evidence>
<accession>A0A6I9RS92</accession>
<dbReference type="PROSITE" id="PS51371">
    <property type="entry name" value="CBS"/>
    <property type="match status" value="1"/>
</dbReference>
<dbReference type="InterPro" id="IPR050511">
    <property type="entry name" value="AMPK_gamma/SDS23_families"/>
</dbReference>
<dbReference type="Gene3D" id="2.60.40.10">
    <property type="entry name" value="Immunoglobulins"/>
    <property type="match status" value="1"/>
</dbReference>
<evidence type="ECO:0000256" key="4">
    <source>
        <dbReference type="PROSITE-ProRule" id="PRU00703"/>
    </source>
</evidence>
<dbReference type="SUPFAM" id="SSF81296">
    <property type="entry name" value="E set domains"/>
    <property type="match status" value="1"/>
</dbReference>
<dbReference type="PANTHER" id="PTHR13780:SF35">
    <property type="entry name" value="LD22662P"/>
    <property type="match status" value="1"/>
</dbReference>
<organism evidence="6 7">
    <name type="scientific">Elaeis guineensis var. tenera</name>
    <name type="common">Oil palm</name>
    <dbReference type="NCBI Taxonomy" id="51953"/>
    <lineage>
        <taxon>Eukaryota</taxon>
        <taxon>Viridiplantae</taxon>
        <taxon>Streptophyta</taxon>
        <taxon>Embryophyta</taxon>
        <taxon>Tracheophyta</taxon>
        <taxon>Spermatophyta</taxon>
        <taxon>Magnoliopsida</taxon>
        <taxon>Liliopsida</taxon>
        <taxon>Arecaceae</taxon>
        <taxon>Arecoideae</taxon>
        <taxon>Cocoseae</taxon>
        <taxon>Elaeidinae</taxon>
        <taxon>Elaeis</taxon>
    </lineage>
</organism>
<dbReference type="SUPFAM" id="SSF54631">
    <property type="entry name" value="CBS-domain pair"/>
    <property type="match status" value="2"/>
</dbReference>
<evidence type="ECO:0000259" key="5">
    <source>
        <dbReference type="PROSITE" id="PS51371"/>
    </source>
</evidence>
<dbReference type="InterPro" id="IPR000644">
    <property type="entry name" value="CBS_dom"/>
</dbReference>
<comment type="similarity">
    <text evidence="1">Belongs to the 5'-AMP-activated protein kinase gamma subunit family.</text>
</comment>
<dbReference type="AlphaFoldDB" id="A0A6I9RS92"/>
<dbReference type="OrthoDB" id="531008at2759"/>
<dbReference type="RefSeq" id="XP_010931610.1">
    <property type="nucleotide sequence ID" value="XM_010933308.1"/>
</dbReference>
<keyword evidence="6" id="KW-1185">Reference proteome</keyword>
<gene>
    <name evidence="7" type="primary">LOC105052483</name>
</gene>
<dbReference type="PANTHER" id="PTHR13780">
    <property type="entry name" value="AMP-ACTIVATED PROTEIN KINASE, GAMMA REGULATORY SUBUNIT"/>
    <property type="match status" value="1"/>
</dbReference>
<dbReference type="InterPro" id="IPR014756">
    <property type="entry name" value="Ig_E-set"/>
</dbReference>
<sequence length="428" mass="47457">MFSSGIDSQQEPSGLAGAMLVPTRFVWPYGGKRVFVTGSFTRWSEHLPMSAVEGCPTVFQAICSLTPGFHQYKFYVDGEWRHDEQQPFVTGNYGIVNTLFLTREPDPIPAILSPGTPGNRRNMDVDIEAFQHVGIPVAPLWDSYKGRFVGVLSALDFILILRELGNHGSNLTEEELEKHTISAWKEGKQQLYRQRDGHGRPCQRGLIHACPYDALKDVALKILQNEVATVPIIHASPQDGTFPQLLHLASLSGILKCICRHFRHSSSSLPILQQPVCKIPLGTWVPKIGDPNGCPLAMLRPTASLSSALSLLVEARVSSIPIVDDNDSLLDTYSRSDITALAKDRAYALIRLDEMSIHQALQLGQDTNFPYGFFNGKRCQMCLRSDSLQKVMERLANPGVRRIIIVEAGSKHVEGIISLSDVFRFLLG</sequence>
<keyword evidence="2" id="KW-0677">Repeat</keyword>
<dbReference type="Pfam" id="PF00571">
    <property type="entry name" value="CBS"/>
    <property type="match status" value="2"/>
</dbReference>
<evidence type="ECO:0000256" key="2">
    <source>
        <dbReference type="ARBA" id="ARBA00022737"/>
    </source>
</evidence>
<proteinExistence type="inferred from homology"/>
<dbReference type="Proteomes" id="UP000504607">
    <property type="component" value="Chromosome 10"/>
</dbReference>